<protein>
    <submittedName>
        <fullName evidence="2">Uncharacterized protein</fullName>
    </submittedName>
</protein>
<evidence type="ECO:0000256" key="1">
    <source>
        <dbReference type="SAM" id="Phobius"/>
    </source>
</evidence>
<keyword evidence="3" id="KW-1185">Reference proteome</keyword>
<evidence type="ECO:0000313" key="2">
    <source>
        <dbReference type="EMBL" id="ONG55729.1"/>
    </source>
</evidence>
<name>A0A1V2H3Y2_9PROT</name>
<accession>A0A1V2H3Y2</accession>
<feature type="transmembrane region" description="Helical" evidence="1">
    <location>
        <begin position="6"/>
        <end position="27"/>
    </location>
</feature>
<proteinExistence type="predicted"/>
<keyword evidence="1" id="KW-0472">Membrane</keyword>
<comment type="caution">
    <text evidence="2">The sequence shown here is derived from an EMBL/GenBank/DDBJ whole genome shotgun (WGS) entry which is preliminary data.</text>
</comment>
<organism evidence="2 3">
    <name type="scientific">Teichococcus deserti</name>
    <dbReference type="NCBI Taxonomy" id="1817963"/>
    <lineage>
        <taxon>Bacteria</taxon>
        <taxon>Pseudomonadati</taxon>
        <taxon>Pseudomonadota</taxon>
        <taxon>Alphaproteobacteria</taxon>
        <taxon>Acetobacterales</taxon>
        <taxon>Roseomonadaceae</taxon>
        <taxon>Roseomonas</taxon>
    </lineage>
</organism>
<evidence type="ECO:0000313" key="3">
    <source>
        <dbReference type="Proteomes" id="UP000188879"/>
    </source>
</evidence>
<keyword evidence="1" id="KW-0812">Transmembrane</keyword>
<dbReference type="AlphaFoldDB" id="A0A1V2H3Y2"/>
<gene>
    <name evidence="2" type="ORF">BKE38_08665</name>
</gene>
<dbReference type="Proteomes" id="UP000188879">
    <property type="component" value="Unassembled WGS sequence"/>
</dbReference>
<dbReference type="RefSeq" id="WP_076956954.1">
    <property type="nucleotide sequence ID" value="NZ_MLCO01000069.1"/>
</dbReference>
<sequence length="61" mass="6433">MVKFFYVLTIIGALIGGFWLLMAIFGAKSAPQEAAAAAIAAACAIIPYVFARAVQEINKSL</sequence>
<keyword evidence="1" id="KW-1133">Transmembrane helix</keyword>
<feature type="transmembrane region" description="Helical" evidence="1">
    <location>
        <begin position="34"/>
        <end position="51"/>
    </location>
</feature>
<reference evidence="2 3" key="1">
    <citation type="submission" date="2016-10" db="EMBL/GenBank/DDBJ databases">
        <title>Draft Genome sequence of Roseomonas sp. strain M3.</title>
        <authorList>
            <person name="Subhash Y."/>
            <person name="Lee S."/>
        </authorList>
    </citation>
    <scope>NUCLEOTIDE SEQUENCE [LARGE SCALE GENOMIC DNA]</scope>
    <source>
        <strain evidence="2 3">M3</strain>
    </source>
</reference>
<dbReference type="EMBL" id="MLCO01000069">
    <property type="protein sequence ID" value="ONG55729.1"/>
    <property type="molecule type" value="Genomic_DNA"/>
</dbReference>